<feature type="region of interest" description="Disordered" evidence="1">
    <location>
        <begin position="1"/>
        <end position="30"/>
    </location>
</feature>
<dbReference type="PANTHER" id="PTHR10378">
    <property type="entry name" value="LIM DOMAIN-BINDING PROTEIN"/>
    <property type="match status" value="1"/>
</dbReference>
<accession>A0A2P2LWB4</accession>
<dbReference type="EMBL" id="GGEC01041771">
    <property type="protein sequence ID" value="MBX22255.1"/>
    <property type="molecule type" value="Transcribed_RNA"/>
</dbReference>
<feature type="compositionally biased region" description="Polar residues" evidence="1">
    <location>
        <begin position="487"/>
        <end position="507"/>
    </location>
</feature>
<evidence type="ECO:0000256" key="1">
    <source>
        <dbReference type="SAM" id="MobiDB-lite"/>
    </source>
</evidence>
<sequence>MPQLQRAHLQQQQQQMQLRRQLQQQAMQPAPAMKRPYEGGICARRLMQYLYHQGQRPADNTISYWRKFVAEYYSPRAKKRWCLSLYDNVGHHALGVFPPAAMEAWHCEICGSKSGRGFEATFEVLPRLNEIKFGSGVIDELLFLDLPRERRLHSGIMMLQYEKAVQESVYEQLRVVREGQLRIIFGHDLKILSWEFCARRHEELLPRLVVAPQVNQLVQVALKCQSTIAESGSEGVSQQDLQTNSNMVLTAGRQLAKCLELQSLNDLGFSKRYVRCLQISEVVNSMKDLIDFCHDHKVGPIEGLKNYPRHATAAKPQMQKMQEMEQLANVQGLPTDRNTLNKLMALHPGINSHMNNNHQIVGRGALSGPAQAALALTNYQNLLMRQNSINSNSNSLQQDATSSFNNSNQSPSTNPQGPGAFMSGSIPNLPVNGFATPHPPPQQPQQLPQRSLITASLLQQNYPQPSSQGNPALQQHMIQQLLQEMSNNSGGAQQHSLGQHGNVNLSRNGMGFGSSTPGTPAASSTVSGGFAGPAPSRNNSFKAASNSDSSAAGGNSGYTQKMPDLSQNLHLQDDMIQDIAHEFTENGFFNSELDDSMGYGWKA</sequence>
<proteinExistence type="predicted"/>
<evidence type="ECO:0000313" key="2">
    <source>
        <dbReference type="EMBL" id="MBX22255.1"/>
    </source>
</evidence>
<dbReference type="InterPro" id="IPR029005">
    <property type="entry name" value="LIM-bd/SEUSS"/>
</dbReference>
<feature type="compositionally biased region" description="Low complexity" evidence="1">
    <location>
        <begin position="392"/>
        <end position="416"/>
    </location>
</feature>
<feature type="region of interest" description="Disordered" evidence="1">
    <location>
        <begin position="487"/>
        <end position="563"/>
    </location>
</feature>
<dbReference type="Pfam" id="PF01803">
    <property type="entry name" value="LIM_bind"/>
    <property type="match status" value="1"/>
</dbReference>
<organism evidence="2">
    <name type="scientific">Rhizophora mucronata</name>
    <name type="common">Asiatic mangrove</name>
    <dbReference type="NCBI Taxonomy" id="61149"/>
    <lineage>
        <taxon>Eukaryota</taxon>
        <taxon>Viridiplantae</taxon>
        <taxon>Streptophyta</taxon>
        <taxon>Embryophyta</taxon>
        <taxon>Tracheophyta</taxon>
        <taxon>Spermatophyta</taxon>
        <taxon>Magnoliopsida</taxon>
        <taxon>eudicotyledons</taxon>
        <taxon>Gunneridae</taxon>
        <taxon>Pentapetalae</taxon>
        <taxon>rosids</taxon>
        <taxon>fabids</taxon>
        <taxon>Malpighiales</taxon>
        <taxon>Rhizophoraceae</taxon>
        <taxon>Rhizophora</taxon>
    </lineage>
</organism>
<feature type="region of interest" description="Disordered" evidence="1">
    <location>
        <begin position="392"/>
        <end position="448"/>
    </location>
</feature>
<name>A0A2P2LWB4_RHIMU</name>
<feature type="compositionally biased region" description="Low complexity" evidence="1">
    <location>
        <begin position="538"/>
        <end position="553"/>
    </location>
</feature>
<evidence type="ECO:0008006" key="3">
    <source>
        <dbReference type="Google" id="ProtNLM"/>
    </source>
</evidence>
<feature type="compositionally biased region" description="Low complexity" evidence="1">
    <location>
        <begin position="513"/>
        <end position="525"/>
    </location>
</feature>
<protein>
    <recommendedName>
        <fullName evidence="3">Transcriptional regulator SLK2</fullName>
    </recommendedName>
</protein>
<reference evidence="2" key="1">
    <citation type="submission" date="2018-02" db="EMBL/GenBank/DDBJ databases">
        <title>Rhizophora mucronata_Transcriptome.</title>
        <authorList>
            <person name="Meera S.P."/>
            <person name="Sreeshan A."/>
            <person name="Augustine A."/>
        </authorList>
    </citation>
    <scope>NUCLEOTIDE SEQUENCE</scope>
    <source>
        <tissue evidence="2">Leaf</tissue>
    </source>
</reference>
<dbReference type="AlphaFoldDB" id="A0A2P2LWB4"/>